<dbReference type="GO" id="GO:0003677">
    <property type="term" value="F:DNA binding"/>
    <property type="evidence" value="ECO:0007669"/>
    <property type="project" value="InterPro"/>
</dbReference>
<organism evidence="3 4">
    <name type="scientific">Candidatus Caccosoma faecigallinarum</name>
    <dbReference type="NCBI Taxonomy" id="2840720"/>
    <lineage>
        <taxon>Bacteria</taxon>
        <taxon>Bacillati</taxon>
        <taxon>Bacillota</taxon>
        <taxon>Bacillota incertae sedis</taxon>
        <taxon>Candidatus Caccosoma</taxon>
    </lineage>
</organism>
<comment type="caution">
    <text evidence="3">The sequence shown here is derived from an EMBL/GenBank/DDBJ whole genome shotgun (WGS) entry which is preliminary data.</text>
</comment>
<dbReference type="Pfam" id="PF01548">
    <property type="entry name" value="DEDD_Tnp_IS110"/>
    <property type="match status" value="1"/>
</dbReference>
<evidence type="ECO:0000313" key="3">
    <source>
        <dbReference type="EMBL" id="HIT17250.1"/>
    </source>
</evidence>
<protein>
    <submittedName>
        <fullName evidence="3">IS110 family transposase</fullName>
    </submittedName>
</protein>
<dbReference type="GO" id="GO:0004803">
    <property type="term" value="F:transposase activity"/>
    <property type="evidence" value="ECO:0007669"/>
    <property type="project" value="InterPro"/>
</dbReference>
<dbReference type="PANTHER" id="PTHR33055:SF15">
    <property type="entry name" value="TRANSPOSASE-RELATED"/>
    <property type="match status" value="1"/>
</dbReference>
<dbReference type="Proteomes" id="UP000886893">
    <property type="component" value="Unassembled WGS sequence"/>
</dbReference>
<name>A0A9D1G8I7_9FIRM</name>
<reference evidence="3" key="1">
    <citation type="submission" date="2020-10" db="EMBL/GenBank/DDBJ databases">
        <authorList>
            <person name="Gilroy R."/>
        </authorList>
    </citation>
    <scope>NUCLEOTIDE SEQUENCE</scope>
    <source>
        <strain evidence="3">14508</strain>
    </source>
</reference>
<dbReference type="NCBIfam" id="NF033542">
    <property type="entry name" value="transpos_IS110"/>
    <property type="match status" value="1"/>
</dbReference>
<dbReference type="InterPro" id="IPR047650">
    <property type="entry name" value="Transpos_IS110"/>
</dbReference>
<dbReference type="AlphaFoldDB" id="A0A9D1G8I7"/>
<reference evidence="3" key="2">
    <citation type="journal article" date="2021" name="PeerJ">
        <title>Extensive microbial diversity within the chicken gut microbiome revealed by metagenomics and culture.</title>
        <authorList>
            <person name="Gilroy R."/>
            <person name="Ravi A."/>
            <person name="Getino M."/>
            <person name="Pursley I."/>
            <person name="Horton D.L."/>
            <person name="Alikhan N.F."/>
            <person name="Baker D."/>
            <person name="Gharbi K."/>
            <person name="Hall N."/>
            <person name="Watson M."/>
            <person name="Adriaenssens E.M."/>
            <person name="Foster-Nyarko E."/>
            <person name="Jarju S."/>
            <person name="Secka A."/>
            <person name="Antonio M."/>
            <person name="Oren A."/>
            <person name="Chaudhuri R.R."/>
            <person name="La Ragione R."/>
            <person name="Hildebrand F."/>
            <person name="Pallen M.J."/>
        </authorList>
    </citation>
    <scope>NUCLEOTIDE SEQUENCE</scope>
    <source>
        <strain evidence="3">14508</strain>
    </source>
</reference>
<sequence>MILVGIDVGKLSHMFCIMDSTNGEILVKPSSFQNNREGFELLLNKMKSYSKDKMLIGMEDTGHYHFNLLKFLLDCGYTVALINPITTDLARKMQLCNTKDDALDTLTICDVISSNLHKKGYRISKVNNFALYEQKRLTREHHDLKEELNSLANKLQKCIDIVFPEFNSLFKSKLGSLYMKLLKTFGSADAIAHANIRKIRKCFDSCKRGRPLSLTAEMLKETARNSIGFPSNAEVIEMRHLIDRINLIKKQISDVDKKIEEFSIQNNSPILSIPGISHFSGTSILAEFGDFSNYLKASQIIKFAGVSPSKYKSSQFEAQHMAITKKGSCYLRKTLYQVILPVIQFNPVFYNYYHLKLSQGKGHRCAQGHCVRKLLRVIFHLVTTNNFFDPSLLR</sequence>
<accession>A0A9D1G8I7</accession>
<dbReference type="EMBL" id="DVKI01000082">
    <property type="protein sequence ID" value="HIT17250.1"/>
    <property type="molecule type" value="Genomic_DNA"/>
</dbReference>
<feature type="domain" description="Transposase IS110-like N-terminal" evidence="1">
    <location>
        <begin position="4"/>
        <end position="164"/>
    </location>
</feature>
<evidence type="ECO:0000259" key="1">
    <source>
        <dbReference type="Pfam" id="PF01548"/>
    </source>
</evidence>
<dbReference type="PANTHER" id="PTHR33055">
    <property type="entry name" value="TRANSPOSASE FOR INSERTION SEQUENCE ELEMENT IS1111A"/>
    <property type="match status" value="1"/>
</dbReference>
<evidence type="ECO:0000259" key="2">
    <source>
        <dbReference type="Pfam" id="PF02371"/>
    </source>
</evidence>
<dbReference type="InterPro" id="IPR002525">
    <property type="entry name" value="Transp_IS110-like_N"/>
</dbReference>
<dbReference type="Pfam" id="PF02371">
    <property type="entry name" value="Transposase_20"/>
    <property type="match status" value="1"/>
</dbReference>
<proteinExistence type="predicted"/>
<evidence type="ECO:0000313" key="4">
    <source>
        <dbReference type="Proteomes" id="UP000886893"/>
    </source>
</evidence>
<dbReference type="InterPro" id="IPR003346">
    <property type="entry name" value="Transposase_20"/>
</dbReference>
<gene>
    <name evidence="3" type="ORF">IAD04_02575</name>
</gene>
<dbReference type="GO" id="GO:0006313">
    <property type="term" value="P:DNA transposition"/>
    <property type="evidence" value="ECO:0007669"/>
    <property type="project" value="InterPro"/>
</dbReference>
<feature type="domain" description="Transposase IS116/IS110/IS902 C-terminal" evidence="2">
    <location>
        <begin position="270"/>
        <end position="354"/>
    </location>
</feature>